<comment type="similarity">
    <text evidence="7">In the N-terminal section; belongs to the bacterial solute-binding protein 3 family.</text>
</comment>
<dbReference type="InterPro" id="IPR023346">
    <property type="entry name" value="Lysozyme-like_dom_sf"/>
</dbReference>
<comment type="caution">
    <text evidence="9">The sequence shown here is derived from an EMBL/GenBank/DDBJ whole genome shotgun (WGS) entry which is preliminary data.</text>
</comment>
<dbReference type="Pfam" id="PF01464">
    <property type="entry name" value="SLT"/>
    <property type="match status" value="1"/>
</dbReference>
<dbReference type="GO" id="GO:0016998">
    <property type="term" value="P:cell wall macromolecule catabolic process"/>
    <property type="evidence" value="ECO:0007669"/>
    <property type="project" value="UniProtKB-UniRule"/>
</dbReference>
<dbReference type="InterPro" id="IPR001638">
    <property type="entry name" value="Solute-binding_3/MltF_N"/>
</dbReference>
<dbReference type="HAMAP" id="MF_02016">
    <property type="entry name" value="MltF"/>
    <property type="match status" value="1"/>
</dbReference>
<evidence type="ECO:0000313" key="9">
    <source>
        <dbReference type="EMBL" id="OOZ39087.1"/>
    </source>
</evidence>
<feature type="domain" description="Solute-binding protein family 3/N-terminal" evidence="8">
    <location>
        <begin position="44"/>
        <end position="268"/>
    </location>
</feature>
<dbReference type="CDD" id="cd13403">
    <property type="entry name" value="MLTF-like"/>
    <property type="match status" value="1"/>
</dbReference>
<dbReference type="Gene3D" id="1.10.530.10">
    <property type="match status" value="1"/>
</dbReference>
<organism evidence="9 10">
    <name type="scientific">Solemya pervernicosa gill symbiont</name>
    <dbReference type="NCBI Taxonomy" id="642797"/>
    <lineage>
        <taxon>Bacteria</taxon>
        <taxon>Pseudomonadati</taxon>
        <taxon>Pseudomonadota</taxon>
        <taxon>Gammaproteobacteria</taxon>
        <taxon>sulfur-oxidizing symbionts</taxon>
    </lineage>
</organism>
<dbReference type="InterPro" id="IPR008258">
    <property type="entry name" value="Transglycosylase_SLT_dom_1"/>
</dbReference>
<evidence type="ECO:0000256" key="3">
    <source>
        <dbReference type="ARBA" id="ARBA00023136"/>
    </source>
</evidence>
<evidence type="ECO:0000256" key="1">
    <source>
        <dbReference type="ARBA" id="ARBA00010333"/>
    </source>
</evidence>
<dbReference type="PANTHER" id="PTHR35936">
    <property type="entry name" value="MEMBRANE-BOUND LYTIC MUREIN TRANSGLYCOSYLASE F"/>
    <property type="match status" value="1"/>
</dbReference>
<comment type="caution">
    <text evidence="7">Lacks conserved residue(s) required for the propagation of feature annotation.</text>
</comment>
<evidence type="ECO:0000256" key="2">
    <source>
        <dbReference type="ARBA" id="ARBA00022729"/>
    </source>
</evidence>
<keyword evidence="6 7" id="KW-0961">Cell wall biogenesis/degradation</keyword>
<feature type="region of interest" description="LT domain" evidence="7">
    <location>
        <begin position="269"/>
        <end position="478"/>
    </location>
</feature>
<keyword evidence="4 7" id="KW-0998">Cell outer membrane</keyword>
<dbReference type="NCBIfam" id="NF008112">
    <property type="entry name" value="PRK10859.1"/>
    <property type="match status" value="1"/>
</dbReference>
<comment type="similarity">
    <text evidence="7">In the C-terminal section; belongs to the transglycosylase Slt family.</text>
</comment>
<dbReference type="GO" id="GO:0009279">
    <property type="term" value="C:cell outer membrane"/>
    <property type="evidence" value="ECO:0007669"/>
    <property type="project" value="UniProtKB-SubCell"/>
</dbReference>
<dbReference type="SUPFAM" id="SSF53955">
    <property type="entry name" value="Lysozyme-like"/>
    <property type="match status" value="1"/>
</dbReference>
<dbReference type="InterPro" id="IPR023703">
    <property type="entry name" value="MltF"/>
</dbReference>
<evidence type="ECO:0000313" key="10">
    <source>
        <dbReference type="Proteomes" id="UP000191110"/>
    </source>
</evidence>
<dbReference type="GO" id="GO:0071555">
    <property type="term" value="P:cell wall organization"/>
    <property type="evidence" value="ECO:0007669"/>
    <property type="project" value="UniProtKB-KW"/>
</dbReference>
<protein>
    <recommendedName>
        <fullName evidence="7">Membrane-bound lytic murein transglycosylase F</fullName>
        <ecNumber evidence="7">4.2.2.n1</ecNumber>
    </recommendedName>
    <alternativeName>
        <fullName evidence="7">Murein lyase F</fullName>
    </alternativeName>
</protein>
<dbReference type="PANTHER" id="PTHR35936:SF32">
    <property type="entry name" value="MEMBRANE-BOUND LYTIC MUREIN TRANSGLYCOSYLASE F"/>
    <property type="match status" value="1"/>
</dbReference>
<evidence type="ECO:0000259" key="8">
    <source>
        <dbReference type="SMART" id="SM00062"/>
    </source>
</evidence>
<dbReference type="OrthoDB" id="9815002at2"/>
<comment type="subcellular location">
    <subcellularLocation>
        <location evidence="7">Cell outer membrane</location>
        <topology evidence="7">Peripheral membrane protein</topology>
    </subcellularLocation>
    <text evidence="7">Attached to the inner leaflet of the outer membrane.</text>
</comment>
<comment type="function">
    <text evidence="7">Murein-degrading enzyme that degrades murein glycan strands and insoluble, high-molecular weight murein sacculi, with the concomitant formation of a 1,6-anhydromuramoyl product. Lytic transglycosylases (LTs) play an integral role in the metabolism of the peptidoglycan (PG) sacculus. Their lytic action creates space within the PG sacculus to allow for its expansion as well as for the insertion of various structures such as secretion systems and flagella.</text>
</comment>
<evidence type="ECO:0000256" key="4">
    <source>
        <dbReference type="ARBA" id="ARBA00023237"/>
    </source>
</evidence>
<keyword evidence="10" id="KW-1185">Reference proteome</keyword>
<dbReference type="RefSeq" id="WP_078484517.1">
    <property type="nucleotide sequence ID" value="NZ_MPRL01000061.1"/>
</dbReference>
<reference evidence="9 10" key="1">
    <citation type="submission" date="2016-11" db="EMBL/GenBank/DDBJ databases">
        <title>Mixed transmission modes and dynamic genome evolution in an obligate animal-bacterial symbiosis.</title>
        <authorList>
            <person name="Russell S.L."/>
            <person name="Corbett-Detig R.B."/>
            <person name="Cavanaugh C.M."/>
        </authorList>
    </citation>
    <scope>NUCLEOTIDE SEQUENCE [LARGE SCALE GENOMIC DNA]</scope>
    <source>
        <strain evidence="9">Sveles-Q1</strain>
    </source>
</reference>
<keyword evidence="3 7" id="KW-0472">Membrane</keyword>
<evidence type="ECO:0000256" key="5">
    <source>
        <dbReference type="ARBA" id="ARBA00023239"/>
    </source>
</evidence>
<dbReference type="GO" id="GO:0009253">
    <property type="term" value="P:peptidoglycan catabolic process"/>
    <property type="evidence" value="ECO:0007669"/>
    <property type="project" value="TreeGrafter"/>
</dbReference>
<dbReference type="Pfam" id="PF00497">
    <property type="entry name" value="SBP_bac_3"/>
    <property type="match status" value="1"/>
</dbReference>
<comment type="similarity">
    <text evidence="1">Belongs to the bacterial solute-binding protein 3 family.</text>
</comment>
<dbReference type="EMBL" id="MPRL01000061">
    <property type="protein sequence ID" value="OOZ39087.1"/>
    <property type="molecule type" value="Genomic_DNA"/>
</dbReference>
<dbReference type="SMART" id="SM00062">
    <property type="entry name" value="PBPb"/>
    <property type="match status" value="1"/>
</dbReference>
<accession>A0A1T2L1W5</accession>
<sequence length="478" mass="54813">MRHLSINRLLPTTSLILTLLAAATLLVSCSKPLSQLERIKKRGELIVLTRNSPTTYYEGPNGPAGLEYDLAVRFAEQLGVKLRIEVPENLNQILQMVDRGEGDLAAAGLTITNKRKKKVRFGLPYQTIVQQLVYRNDGIKPKNIDDLAEGVLEVVASSSHVERLQALRREHPGLMWNENSEQESDELLYLIWQRLIDFTIADSNEFAQNQRFYPELRAAFDISEPEKLGWALRLSTDDSLYDEVIRFFTTLKKSGELEHLLDRYYGHTKRFDYVDTRTFLDQSEVLLPKYQPLFEAAAKRYNFDWRLLAATSYQESHWDPKARSPTGVRGLMMLTLATAKQIGVKSRLDPEQSVMGGAKYLRQLIDRLPDGIKEPDRTWMALAAYNIGYGHLEDAGTLAERRNDNPTLWVDIKKSLPLLNKRKWYSTVKYGYARGRAPLHYVRNIRRYYDLLVKATTEVKEPVPEAEHDALTITTPTL</sequence>
<evidence type="ECO:0000256" key="7">
    <source>
        <dbReference type="HAMAP-Rule" id="MF_02016"/>
    </source>
</evidence>
<dbReference type="AlphaFoldDB" id="A0A1T2L1W5"/>
<dbReference type="GO" id="GO:0008933">
    <property type="term" value="F:peptidoglycan lytic transglycosylase activity"/>
    <property type="evidence" value="ECO:0007669"/>
    <property type="project" value="UniProtKB-UniRule"/>
</dbReference>
<dbReference type="Gene3D" id="3.40.190.10">
    <property type="entry name" value="Periplasmic binding protein-like II"/>
    <property type="match status" value="2"/>
</dbReference>
<proteinExistence type="inferred from homology"/>
<comment type="catalytic activity">
    <reaction evidence="7">
        <text>Exolytic cleavage of the (1-&gt;4)-beta-glycosidic linkage between N-acetylmuramic acid (MurNAc) and N-acetylglucosamine (GlcNAc) residues in peptidoglycan, from either the reducing or the non-reducing ends of the peptidoglycan chains, with concomitant formation of a 1,6-anhydrobond in the MurNAc residue.</text>
        <dbReference type="EC" id="4.2.2.n1"/>
    </reaction>
</comment>
<dbReference type="Proteomes" id="UP000191110">
    <property type="component" value="Unassembled WGS sequence"/>
</dbReference>
<keyword evidence="2 7" id="KW-0732">Signal</keyword>
<keyword evidence="5 7" id="KW-0456">Lyase</keyword>
<gene>
    <name evidence="7" type="primary">mltF</name>
    <name evidence="9" type="ORF">BOW53_12985</name>
</gene>
<feature type="active site" evidence="7">
    <location>
        <position position="315"/>
    </location>
</feature>
<dbReference type="PROSITE" id="PS51257">
    <property type="entry name" value="PROKAR_LIPOPROTEIN"/>
    <property type="match status" value="1"/>
</dbReference>
<dbReference type="SUPFAM" id="SSF53850">
    <property type="entry name" value="Periplasmic binding protein-like II"/>
    <property type="match status" value="1"/>
</dbReference>
<evidence type="ECO:0000256" key="6">
    <source>
        <dbReference type="ARBA" id="ARBA00023316"/>
    </source>
</evidence>
<name>A0A1T2L1W5_9GAMM</name>
<dbReference type="EC" id="4.2.2.n1" evidence="7"/>
<dbReference type="CDD" id="cd01009">
    <property type="entry name" value="PBP2_YfhD_N"/>
    <property type="match status" value="1"/>
</dbReference>
<comment type="domain">
    <text evidence="7">The N-terminal domain does not have lytic activity and probably modulates enzymatic activity. The C-terminal domain is the catalytic active domain.</text>
</comment>